<feature type="transmembrane region" description="Helical" evidence="1">
    <location>
        <begin position="57"/>
        <end position="77"/>
    </location>
</feature>
<name>A0A1B2E9X9_9BACL</name>
<feature type="transmembrane region" description="Helical" evidence="1">
    <location>
        <begin position="194"/>
        <end position="214"/>
    </location>
</feature>
<dbReference type="KEGG" id="pib:BBD41_25785"/>
<reference evidence="2" key="1">
    <citation type="submission" date="2016-08" db="EMBL/GenBank/DDBJ databases">
        <title>Complete Genome Seqeunce of Paenibacillus sp. nov. IHBB 9852 from high altitute lake of Indian trans-Himalayas.</title>
        <authorList>
            <person name="Kiran S."/>
            <person name="Swarnkar M.K."/>
            <person name="Rana A."/>
            <person name="Tewari R."/>
            <person name="Gulati A."/>
        </authorList>
    </citation>
    <scope>NUCLEOTIDE SEQUENCE [LARGE SCALE GENOMIC DNA]</scope>
    <source>
        <strain evidence="2">IHBB 9852</strain>
    </source>
</reference>
<feature type="transmembrane region" description="Helical" evidence="1">
    <location>
        <begin position="260"/>
        <end position="282"/>
    </location>
</feature>
<feature type="transmembrane region" description="Helical" evidence="1">
    <location>
        <begin position="226"/>
        <end position="248"/>
    </location>
</feature>
<feature type="transmembrane region" description="Helical" evidence="1">
    <location>
        <begin position="21"/>
        <end position="45"/>
    </location>
</feature>
<keyword evidence="1" id="KW-0472">Membrane</keyword>
<dbReference type="GeneID" id="48311715"/>
<feature type="transmembrane region" description="Helical" evidence="1">
    <location>
        <begin position="89"/>
        <end position="108"/>
    </location>
</feature>
<protein>
    <submittedName>
        <fullName evidence="2">Uncharacterized protein</fullName>
    </submittedName>
</protein>
<dbReference type="AlphaFoldDB" id="A0A1B2E9X9"/>
<evidence type="ECO:0000256" key="1">
    <source>
        <dbReference type="SAM" id="Phobius"/>
    </source>
</evidence>
<organism evidence="2">
    <name type="scientific">Paenibacillus ihbetae</name>
    <dbReference type="NCBI Taxonomy" id="1870820"/>
    <lineage>
        <taxon>Bacteria</taxon>
        <taxon>Bacillati</taxon>
        <taxon>Bacillota</taxon>
        <taxon>Bacilli</taxon>
        <taxon>Bacillales</taxon>
        <taxon>Paenibacillaceae</taxon>
        <taxon>Paenibacillus</taxon>
    </lineage>
</organism>
<keyword evidence="1" id="KW-1133">Transmembrane helix</keyword>
<feature type="transmembrane region" description="Helical" evidence="1">
    <location>
        <begin position="160"/>
        <end position="182"/>
    </location>
</feature>
<sequence>MNHRIQEGPTYIADILKQEKSLIVAGLLGFLLAGICGIWVLIYGAPIGPEGNIGKAFSFNAALGIFLFSTAVILPFSGMGTRSKAWFRWSYIVLALYSYFAETVQNFRGVDPRFVRNGTGFDEAVSNIFVLVALLLVLFYVIIAVQYFRSRVLNANPEIVLGIRYAMIAVIISFAAGIWISVNTGRFTGADGNIIWLHGFGFHALQVVPFAAWLSMITLNPASRFIVIHLTGITYLLGLMAIGWQTLLGYTLFEWSALPIGAAFFFLVAFILSAWMVGQAYVQHANQRINRSSHGR</sequence>
<dbReference type="EMBL" id="CP016809">
    <property type="protein sequence ID" value="ANY76727.1"/>
    <property type="molecule type" value="Genomic_DNA"/>
</dbReference>
<feature type="transmembrane region" description="Helical" evidence="1">
    <location>
        <begin position="128"/>
        <end position="148"/>
    </location>
</feature>
<gene>
    <name evidence="2" type="ORF">BBD41_25785</name>
</gene>
<proteinExistence type="predicted"/>
<keyword evidence="1" id="KW-0812">Transmembrane</keyword>
<evidence type="ECO:0000313" key="2">
    <source>
        <dbReference type="EMBL" id="ANY76727.1"/>
    </source>
</evidence>
<accession>A0A1B2E9X9</accession>
<dbReference type="RefSeq" id="WP_099480801.1">
    <property type="nucleotide sequence ID" value="NZ_CP016809.1"/>
</dbReference>